<dbReference type="Pfam" id="PF13635">
    <property type="entry name" value="DUF4143"/>
    <property type="match status" value="1"/>
</dbReference>
<keyword evidence="4" id="KW-1185">Reference proteome</keyword>
<proteinExistence type="predicted"/>
<name>A0A077M819_9MICO</name>
<evidence type="ECO:0000259" key="1">
    <source>
        <dbReference type="Pfam" id="PF13173"/>
    </source>
</evidence>
<dbReference type="PANTHER" id="PTHR43566">
    <property type="entry name" value="CONSERVED PROTEIN"/>
    <property type="match status" value="1"/>
</dbReference>
<comment type="caution">
    <text evidence="3">The sequence shown here is derived from an EMBL/GenBank/DDBJ whole genome shotgun (WGS) entry which is preliminary data.</text>
</comment>
<dbReference type="PANTHER" id="PTHR43566:SF2">
    <property type="entry name" value="DUF4143 DOMAIN-CONTAINING PROTEIN"/>
    <property type="match status" value="1"/>
</dbReference>
<sequence length="401" mass="43612">MPMATGQYLPRHVDQALARALESSPIVILDGPRAVGKTTTASRVAATSVLLPRDLPTLMVDPEAFLRALAPPVLVDEWQLVGTDLLWTIKGIVDADPMPGRFLLVGSVEPAAYGPTYPLTGRAARLVMRPMTKAELAGRGGEPTFVERVLAQDHPPLGRSSEAGFELEALARPGFPGARDLPDAQLFLDAYATIVAQRAGDEGRDASRLLRSLRVLATLTGQTVPDQRIWEAADITKVTWKNYDDLLSRVHLSAGVAAYESNRLKRLTSYPKRFLADTAMALVLSNLRIEDLRADPTLAGRFLESYVVQQLRPQADLVHRGLMHVRTGAGEHEVDALLETPSGVLAFEVKLGTRPSAAEAKQLDWLRDGLGGRFGHGYVVYTGRDCYSLSERVTALPVGLL</sequence>
<dbReference type="InterPro" id="IPR027417">
    <property type="entry name" value="P-loop_NTPase"/>
</dbReference>
<evidence type="ECO:0000313" key="3">
    <source>
        <dbReference type="EMBL" id="CCI53436.1"/>
    </source>
</evidence>
<dbReference type="OrthoDB" id="128089at2"/>
<dbReference type="RefSeq" id="WP_048545741.1">
    <property type="nucleotide sequence ID" value="NZ_HF571038.1"/>
</dbReference>
<feature type="domain" description="DUF4143" evidence="2">
    <location>
        <begin position="202"/>
        <end position="351"/>
    </location>
</feature>
<dbReference type="EMBL" id="CAJC01000149">
    <property type="protein sequence ID" value="CCI53436.1"/>
    <property type="molecule type" value="Genomic_DNA"/>
</dbReference>
<organism evidence="3 4">
    <name type="scientific">Nostocoides jenkinsii Ben 74</name>
    <dbReference type="NCBI Taxonomy" id="1193518"/>
    <lineage>
        <taxon>Bacteria</taxon>
        <taxon>Bacillati</taxon>
        <taxon>Actinomycetota</taxon>
        <taxon>Actinomycetes</taxon>
        <taxon>Micrococcales</taxon>
        <taxon>Intrasporangiaceae</taxon>
        <taxon>Nostocoides</taxon>
    </lineage>
</organism>
<evidence type="ECO:0000313" key="4">
    <source>
        <dbReference type="Proteomes" id="UP000035720"/>
    </source>
</evidence>
<dbReference type="Proteomes" id="UP000035720">
    <property type="component" value="Unassembled WGS sequence"/>
</dbReference>
<dbReference type="SUPFAM" id="SSF52540">
    <property type="entry name" value="P-loop containing nucleoside triphosphate hydrolases"/>
    <property type="match status" value="1"/>
</dbReference>
<gene>
    <name evidence="3" type="ORF">BN13_390053</name>
</gene>
<dbReference type="Pfam" id="PF13173">
    <property type="entry name" value="AAA_14"/>
    <property type="match status" value="1"/>
</dbReference>
<dbReference type="InterPro" id="IPR025420">
    <property type="entry name" value="DUF4143"/>
</dbReference>
<reference evidence="3 4" key="1">
    <citation type="journal article" date="2013" name="ISME J.">
        <title>A metabolic model for members of the genus Tetrasphaera involved in enhanced biological phosphorus removal.</title>
        <authorList>
            <person name="Kristiansen R."/>
            <person name="Nguyen H.T.T."/>
            <person name="Saunders A.M."/>
            <person name="Nielsen J.L."/>
            <person name="Wimmer R."/>
            <person name="Le V.Q."/>
            <person name="McIlroy S.J."/>
            <person name="Petrovski S."/>
            <person name="Seviour R.J."/>
            <person name="Calteau A."/>
            <person name="Nielsen K.L."/>
            <person name="Nielsen P.H."/>
        </authorList>
    </citation>
    <scope>NUCLEOTIDE SEQUENCE [LARGE SCALE GENOMIC DNA]</scope>
    <source>
        <strain evidence="3 4">Ben 74</strain>
    </source>
</reference>
<protein>
    <submittedName>
        <fullName evidence="3">Putative ATPase</fullName>
    </submittedName>
</protein>
<dbReference type="InterPro" id="IPR011335">
    <property type="entry name" value="Restrct_endonuc-II-like"/>
</dbReference>
<accession>A0A077M819</accession>
<evidence type="ECO:0000259" key="2">
    <source>
        <dbReference type="Pfam" id="PF13635"/>
    </source>
</evidence>
<dbReference type="STRING" id="1193518.BN13_390053"/>
<dbReference type="InterPro" id="IPR041682">
    <property type="entry name" value="AAA_14"/>
</dbReference>
<dbReference type="AlphaFoldDB" id="A0A077M819"/>
<dbReference type="SUPFAM" id="SSF52980">
    <property type="entry name" value="Restriction endonuclease-like"/>
    <property type="match status" value="1"/>
</dbReference>
<feature type="domain" description="AAA" evidence="1">
    <location>
        <begin position="24"/>
        <end position="136"/>
    </location>
</feature>